<accession>A0A9N8K6I6</accession>
<dbReference type="Proteomes" id="UP000714618">
    <property type="component" value="Unassembled WGS sequence"/>
</dbReference>
<organism evidence="1 2">
    <name type="scientific">Aureobasidium mustum</name>
    <dbReference type="NCBI Taxonomy" id="2773714"/>
    <lineage>
        <taxon>Eukaryota</taxon>
        <taxon>Fungi</taxon>
        <taxon>Dikarya</taxon>
        <taxon>Ascomycota</taxon>
        <taxon>Pezizomycotina</taxon>
        <taxon>Dothideomycetes</taxon>
        <taxon>Dothideomycetidae</taxon>
        <taxon>Dothideales</taxon>
        <taxon>Saccotheciaceae</taxon>
        <taxon>Aureobasidium</taxon>
    </lineage>
</organism>
<dbReference type="OrthoDB" id="3855161at2759"/>
<evidence type="ECO:0000313" key="2">
    <source>
        <dbReference type="Proteomes" id="UP000714618"/>
    </source>
</evidence>
<name>A0A9N8K6I6_9PEZI</name>
<reference evidence="1" key="1">
    <citation type="submission" date="2020-06" db="EMBL/GenBank/DDBJ databases">
        <authorList>
            <person name="Onetto C."/>
        </authorList>
    </citation>
    <scope>NUCLEOTIDE SEQUENCE</scope>
</reference>
<comment type="caution">
    <text evidence="1">The sequence shown here is derived from an EMBL/GenBank/DDBJ whole genome shotgun (WGS) entry which is preliminary data.</text>
</comment>
<keyword evidence="2" id="KW-1185">Reference proteome</keyword>
<proteinExistence type="predicted"/>
<sequence length="214" mass="25049">MSLAMQDESDPGQGIEYEWMDRVNYTLGEMHTLRFLELRKWIMTDYPNLGTSFDEPGNWSVTHLNLSECGPLTHYMTYVLQAPRDLQSLTMTSWLTPGSKMYGGEDPISIKEAVETLESIKDNLLELELDPGPSEHWVHPGIGNRYFPKPMEPYQSHAFNTFSRLERLTAPLEMFSQSTGKMSRREDHTFTPIFHRRYRSSHWSLHRENRLTKY</sequence>
<dbReference type="AlphaFoldDB" id="A0A9N8K6I6"/>
<protein>
    <submittedName>
        <fullName evidence="1">Uncharacterized protein</fullName>
    </submittedName>
</protein>
<evidence type="ECO:0000313" key="1">
    <source>
        <dbReference type="EMBL" id="CAD0099755.1"/>
    </source>
</evidence>
<dbReference type="EMBL" id="CAIJEO010000010">
    <property type="protein sequence ID" value="CAD0099755.1"/>
    <property type="molecule type" value="Genomic_DNA"/>
</dbReference>
<gene>
    <name evidence="1" type="ORF">AWRI4233_LOCUS8580</name>
</gene>